<sequence length="912" mass="96986">MLSFGALSFAAPWALAALIVLPILWWLLRLTPPSPKRIGFPAIRLLFGLKPREETPDRTPWWLILLRLAIAALLILAMARPVWNSNPTTEKLGDLLLVLDNGWASANGWQERQAVATDLISAAGRRGGKVMLLTTAPHADGSAIALRNMAASEAASLISTLTPQPWPSDRKTAREALNSLSMAANTEVVWLTDSIASTSADLDESLAGRLRELGAPRILATSDAGLPILQLPPRRDADGITVKLVRPMVGAGQSVSVRAQDREGHGLGTTEVAFAADQATATAHMALPLELKNRVSQMSIDGQSTAAAVALLSDSGGHKPIGLISDNPSQGQQPLLGELYYIERALAPNNEVRIGDLATLTAQPLSMLILPDQTALTGDEVSKLKQWVERGGTLVRFAGERLATVADDQSELLPVRLRRGDRAVGGALSWSAPLHLAAFPDKSPFAGLQPIQDVSVRRQVLAEPDIDLGNRTWARLSDGTPLVTGAQRGKGYVVLFHTSANADWSDLVLSGLFVQMLDRLVLTSEGIPPVQENDTKPLPPAAMLDGFGRLGPATATALPITPAELAKGVVGPRHPPGFYGTATARRALNLSPAIPRLAPLGLASEKMRLGATVDLKPLALLVVLLLLLTDQTIALALRGLIRGRWSTAAAIAVTFGLAMTLGYRPAQAATVPDSQIIELTQTAHLGYIRTGVPQVDAVSKAGLVGLTSVLLERTAADVGDPVAIDVETDDLTFFPVIYWPVTASQPTPSQAAIAKLNKYLANGGLILFDTADQNLSGFSGGDGSAASARLQELTAGMNLPPLRPVPADHVLTRAFYLLKDFPGRWVGSTLWVEVGQDQVNDGVAGIIVGGNDYAAAWAIDNIGRPMFPVSPGGERQREMAYRFGINLVMYALTGNYKSDQVHVPAILERLGQ</sequence>
<evidence type="ECO:0000256" key="1">
    <source>
        <dbReference type="SAM" id="Phobius"/>
    </source>
</evidence>
<dbReference type="Proteomes" id="UP001279642">
    <property type="component" value="Unassembled WGS sequence"/>
</dbReference>
<feature type="domain" description="Aerotolerance regulator N-terminal" evidence="2">
    <location>
        <begin position="7"/>
        <end position="81"/>
    </location>
</feature>
<evidence type="ECO:0000259" key="2">
    <source>
        <dbReference type="Pfam" id="PF07584"/>
    </source>
</evidence>
<dbReference type="EMBL" id="JAXCLW010000003">
    <property type="protein sequence ID" value="MDY0883917.1"/>
    <property type="molecule type" value="Genomic_DNA"/>
</dbReference>
<dbReference type="Pfam" id="PF13709">
    <property type="entry name" value="DUF4159"/>
    <property type="match status" value="1"/>
</dbReference>
<proteinExistence type="predicted"/>
<dbReference type="PANTHER" id="PTHR37464">
    <property type="entry name" value="BLL2463 PROTEIN"/>
    <property type="match status" value="1"/>
</dbReference>
<comment type="caution">
    <text evidence="4">The sequence shown here is derived from an EMBL/GenBank/DDBJ whole genome shotgun (WGS) entry which is preliminary data.</text>
</comment>
<feature type="transmembrane region" description="Helical" evidence="1">
    <location>
        <begin position="61"/>
        <end position="83"/>
    </location>
</feature>
<dbReference type="InterPro" id="IPR025297">
    <property type="entry name" value="DUF4159"/>
</dbReference>
<accession>A0ABU5EC21</accession>
<name>A0ABU5EC21_9PROT</name>
<keyword evidence="1" id="KW-1133">Transmembrane helix</keyword>
<dbReference type="NCBIfam" id="TIGR02226">
    <property type="entry name" value="two_anch"/>
    <property type="match status" value="1"/>
</dbReference>
<dbReference type="RefSeq" id="WP_320508982.1">
    <property type="nucleotide sequence ID" value="NZ_JAXCLW010000003.1"/>
</dbReference>
<organism evidence="4 5">
    <name type="scientific">Dongia soli</name>
    <dbReference type="NCBI Taxonomy" id="600628"/>
    <lineage>
        <taxon>Bacteria</taxon>
        <taxon>Pseudomonadati</taxon>
        <taxon>Pseudomonadota</taxon>
        <taxon>Alphaproteobacteria</taxon>
        <taxon>Rhodospirillales</taxon>
        <taxon>Dongiaceae</taxon>
        <taxon>Dongia</taxon>
    </lineage>
</organism>
<reference evidence="4 5" key="1">
    <citation type="journal article" date="2016" name="Antonie Van Leeuwenhoek">
        <title>Dongia soli sp. nov., isolated from soil from Dokdo, Korea.</title>
        <authorList>
            <person name="Kim D.U."/>
            <person name="Lee H."/>
            <person name="Kim H."/>
            <person name="Kim S.G."/>
            <person name="Ka J.O."/>
        </authorList>
    </citation>
    <scope>NUCLEOTIDE SEQUENCE [LARGE SCALE GENOMIC DNA]</scope>
    <source>
        <strain evidence="4 5">D78</strain>
    </source>
</reference>
<evidence type="ECO:0000313" key="4">
    <source>
        <dbReference type="EMBL" id="MDY0883917.1"/>
    </source>
</evidence>
<dbReference type="PANTHER" id="PTHR37464:SF1">
    <property type="entry name" value="BLL2463 PROTEIN"/>
    <property type="match status" value="1"/>
</dbReference>
<feature type="transmembrane region" description="Helical" evidence="1">
    <location>
        <begin position="6"/>
        <end position="28"/>
    </location>
</feature>
<dbReference type="InterPro" id="IPR024163">
    <property type="entry name" value="Aerotolerance_reg_N"/>
</dbReference>
<protein>
    <submittedName>
        <fullName evidence="4">DUF4159 domain-containing protein</fullName>
    </submittedName>
</protein>
<keyword evidence="5" id="KW-1185">Reference proteome</keyword>
<dbReference type="Pfam" id="PF07584">
    <property type="entry name" value="BatA"/>
    <property type="match status" value="1"/>
</dbReference>
<keyword evidence="1" id="KW-0472">Membrane</keyword>
<dbReference type="Gene3D" id="3.40.50.12140">
    <property type="entry name" value="Domain of unknown function DUF4159"/>
    <property type="match status" value="1"/>
</dbReference>
<gene>
    <name evidence="4" type="ORF">SMD27_13780</name>
</gene>
<dbReference type="InterPro" id="IPR011933">
    <property type="entry name" value="Double_TM_dom"/>
</dbReference>
<dbReference type="Gene3D" id="3.40.50.880">
    <property type="match status" value="1"/>
</dbReference>
<evidence type="ECO:0000313" key="5">
    <source>
        <dbReference type="Proteomes" id="UP001279642"/>
    </source>
</evidence>
<evidence type="ECO:0000259" key="3">
    <source>
        <dbReference type="Pfam" id="PF13709"/>
    </source>
</evidence>
<dbReference type="SUPFAM" id="SSF52317">
    <property type="entry name" value="Class I glutamine amidotransferase-like"/>
    <property type="match status" value="1"/>
</dbReference>
<feature type="domain" description="DUF4159" evidence="3">
    <location>
        <begin position="684"/>
        <end position="892"/>
    </location>
</feature>
<dbReference type="InterPro" id="IPR029062">
    <property type="entry name" value="Class_I_gatase-like"/>
</dbReference>
<keyword evidence="1" id="KW-0812">Transmembrane</keyword>
<dbReference type="CDD" id="cd03143">
    <property type="entry name" value="A4_beta-galactosidase_middle_domain"/>
    <property type="match status" value="1"/>
</dbReference>